<reference evidence="1" key="1">
    <citation type="submission" date="2021-02" db="EMBL/GenBank/DDBJ databases">
        <authorList>
            <person name="Nowell W R."/>
        </authorList>
    </citation>
    <scope>NUCLEOTIDE SEQUENCE</scope>
</reference>
<protein>
    <submittedName>
        <fullName evidence="1">Uncharacterized protein</fullName>
    </submittedName>
</protein>
<comment type="caution">
    <text evidence="1">The sequence shown here is derived from an EMBL/GenBank/DDBJ whole genome shotgun (WGS) entry which is preliminary data.</text>
</comment>
<dbReference type="EMBL" id="CAJOBG010004430">
    <property type="protein sequence ID" value="CAF4110266.1"/>
    <property type="molecule type" value="Genomic_DNA"/>
</dbReference>
<evidence type="ECO:0000313" key="1">
    <source>
        <dbReference type="EMBL" id="CAF4110266.1"/>
    </source>
</evidence>
<organism evidence="1 2">
    <name type="scientific">Rotaria magnacalcarata</name>
    <dbReference type="NCBI Taxonomy" id="392030"/>
    <lineage>
        <taxon>Eukaryota</taxon>
        <taxon>Metazoa</taxon>
        <taxon>Spiralia</taxon>
        <taxon>Gnathifera</taxon>
        <taxon>Rotifera</taxon>
        <taxon>Eurotatoria</taxon>
        <taxon>Bdelloidea</taxon>
        <taxon>Philodinida</taxon>
        <taxon>Philodinidae</taxon>
        <taxon>Rotaria</taxon>
    </lineage>
</organism>
<name>A0A819VK28_9BILA</name>
<evidence type="ECO:0000313" key="2">
    <source>
        <dbReference type="Proteomes" id="UP000663866"/>
    </source>
</evidence>
<proteinExistence type="predicted"/>
<sequence>MNIDDSPLPLKAPDPEVVLGIDASRFRFGFDEHTKFVRQIFRQARYASDPNLVLSNENMVIEIQNTWQIVKESLRQLKHDHKRNNKYKTFRATQNNNQRSSPSKSIDINVRIDQAIRPHGENNIYAA</sequence>
<keyword evidence="2" id="KW-1185">Reference proteome</keyword>
<dbReference type="AlphaFoldDB" id="A0A819VK28"/>
<dbReference type="Proteomes" id="UP000663866">
    <property type="component" value="Unassembled WGS sequence"/>
</dbReference>
<gene>
    <name evidence="1" type="ORF">OVN521_LOCUS21386</name>
</gene>
<accession>A0A819VK28</accession>